<evidence type="ECO:0000313" key="2">
    <source>
        <dbReference type="EMBL" id="WND03875.1"/>
    </source>
</evidence>
<dbReference type="EMBL" id="CP123872">
    <property type="protein sequence ID" value="WND03875.1"/>
    <property type="molecule type" value="Genomic_DNA"/>
</dbReference>
<dbReference type="CDD" id="cd05233">
    <property type="entry name" value="SDR_c"/>
    <property type="match status" value="1"/>
</dbReference>
<gene>
    <name evidence="2" type="ORF">QGN29_05755</name>
</gene>
<evidence type="ECO:0000313" key="3">
    <source>
        <dbReference type="Proteomes" id="UP001268683"/>
    </source>
</evidence>
<dbReference type="FunFam" id="3.40.50.720:FF:000084">
    <property type="entry name" value="Short-chain dehydrogenase reductase"/>
    <property type="match status" value="1"/>
</dbReference>
<reference evidence="2" key="1">
    <citation type="submission" date="2023-04" db="EMBL/GenBank/DDBJ databases">
        <title>Complete genome sequence of Temperatibacter marinus.</title>
        <authorList>
            <person name="Rong J.-C."/>
            <person name="Yi M.-L."/>
            <person name="Zhao Q."/>
        </authorList>
    </citation>
    <scope>NUCLEOTIDE SEQUENCE</scope>
    <source>
        <strain evidence="2">NBRC 110045</strain>
    </source>
</reference>
<dbReference type="RefSeq" id="WP_310799740.1">
    <property type="nucleotide sequence ID" value="NZ_CP123872.1"/>
</dbReference>
<organism evidence="2 3">
    <name type="scientific">Temperatibacter marinus</name>
    <dbReference type="NCBI Taxonomy" id="1456591"/>
    <lineage>
        <taxon>Bacteria</taxon>
        <taxon>Pseudomonadati</taxon>
        <taxon>Pseudomonadota</taxon>
        <taxon>Alphaproteobacteria</taxon>
        <taxon>Kordiimonadales</taxon>
        <taxon>Temperatibacteraceae</taxon>
        <taxon>Temperatibacter</taxon>
    </lineage>
</organism>
<name>A0AA52HBL6_9PROT</name>
<dbReference type="Pfam" id="PF13561">
    <property type="entry name" value="adh_short_C2"/>
    <property type="match status" value="1"/>
</dbReference>
<dbReference type="KEGG" id="tmk:QGN29_05755"/>
<dbReference type="InterPro" id="IPR020904">
    <property type="entry name" value="Sc_DH/Rdtase_CS"/>
</dbReference>
<evidence type="ECO:0000256" key="1">
    <source>
        <dbReference type="ARBA" id="ARBA00006484"/>
    </source>
</evidence>
<dbReference type="Gene3D" id="3.40.50.720">
    <property type="entry name" value="NAD(P)-binding Rossmann-like Domain"/>
    <property type="match status" value="1"/>
</dbReference>
<dbReference type="AlphaFoldDB" id="A0AA52HBL6"/>
<dbReference type="GO" id="GO:0016616">
    <property type="term" value="F:oxidoreductase activity, acting on the CH-OH group of donors, NAD or NADP as acceptor"/>
    <property type="evidence" value="ECO:0007669"/>
    <property type="project" value="TreeGrafter"/>
</dbReference>
<dbReference type="PROSITE" id="PS00061">
    <property type="entry name" value="ADH_SHORT"/>
    <property type="match status" value="1"/>
</dbReference>
<protein>
    <submittedName>
        <fullName evidence="2">SDR family oxidoreductase</fullName>
    </submittedName>
</protein>
<sequence length="262" mass="28101">MQYENNLLQNKRVIITAGAGGIGLGMAEAFVAAGAAVSICDVDDQSFADIKDKGIVHCGQANVASFDCMQAYFEDALKALGGLDILVNNAGIAGPNGLMEDIDPEEWRKTIDVDLNGVFYATKLAIPHLKKNDAGSILNIASSAAFFGYPNRAPYASAKWAVVGMTKTMAMELGPHNIRVNAICPGSVNGDRIDRVIRAESESRNISEREVMDSYLKHVSLKTFVDKEDVANAALFLLSDLGRRISGQIIGVDGHTESLSQH</sequence>
<dbReference type="NCBIfam" id="NF009466">
    <property type="entry name" value="PRK12826.1-2"/>
    <property type="match status" value="1"/>
</dbReference>
<dbReference type="PRINTS" id="PR00080">
    <property type="entry name" value="SDRFAMILY"/>
</dbReference>
<proteinExistence type="inferred from homology"/>
<dbReference type="InterPro" id="IPR002347">
    <property type="entry name" value="SDR_fam"/>
</dbReference>
<dbReference type="Proteomes" id="UP001268683">
    <property type="component" value="Chromosome"/>
</dbReference>
<keyword evidence="3" id="KW-1185">Reference proteome</keyword>
<accession>A0AA52HBL6</accession>
<comment type="similarity">
    <text evidence="1">Belongs to the short-chain dehydrogenases/reductases (SDR) family.</text>
</comment>
<dbReference type="InterPro" id="IPR036291">
    <property type="entry name" value="NAD(P)-bd_dom_sf"/>
</dbReference>
<dbReference type="SUPFAM" id="SSF51735">
    <property type="entry name" value="NAD(P)-binding Rossmann-fold domains"/>
    <property type="match status" value="1"/>
</dbReference>
<dbReference type="PRINTS" id="PR00081">
    <property type="entry name" value="GDHRDH"/>
</dbReference>
<dbReference type="PANTHER" id="PTHR42760">
    <property type="entry name" value="SHORT-CHAIN DEHYDROGENASES/REDUCTASES FAMILY MEMBER"/>
    <property type="match status" value="1"/>
</dbReference>